<evidence type="ECO:0000256" key="5">
    <source>
        <dbReference type="SAM" id="MobiDB-lite"/>
    </source>
</evidence>
<dbReference type="AlphaFoldDB" id="A0AAD7G921"/>
<evidence type="ECO:0000256" key="3">
    <source>
        <dbReference type="ARBA" id="ARBA00023125"/>
    </source>
</evidence>
<evidence type="ECO:0000313" key="8">
    <source>
        <dbReference type="Proteomes" id="UP001221757"/>
    </source>
</evidence>
<dbReference type="Pfam" id="PF04082">
    <property type="entry name" value="Fungal_trans"/>
    <property type="match status" value="1"/>
</dbReference>
<dbReference type="GO" id="GO:0003677">
    <property type="term" value="F:DNA binding"/>
    <property type="evidence" value="ECO:0007669"/>
    <property type="project" value="UniProtKB-KW"/>
</dbReference>
<keyword evidence="4" id="KW-0539">Nucleus</keyword>
<dbReference type="SMART" id="SM00906">
    <property type="entry name" value="Fungal_trans"/>
    <property type="match status" value="1"/>
</dbReference>
<name>A0AAD7G921_MYCRO</name>
<dbReference type="InterPro" id="IPR007219">
    <property type="entry name" value="XnlR_reg_dom"/>
</dbReference>
<evidence type="ECO:0000256" key="4">
    <source>
        <dbReference type="ARBA" id="ARBA00023242"/>
    </source>
</evidence>
<dbReference type="GO" id="GO:0008270">
    <property type="term" value="F:zinc ion binding"/>
    <property type="evidence" value="ECO:0007669"/>
    <property type="project" value="InterPro"/>
</dbReference>
<evidence type="ECO:0000256" key="2">
    <source>
        <dbReference type="ARBA" id="ARBA00022723"/>
    </source>
</evidence>
<keyword evidence="2" id="KW-0479">Metal-binding</keyword>
<proteinExistence type="predicted"/>
<evidence type="ECO:0000313" key="7">
    <source>
        <dbReference type="EMBL" id="KAJ7667399.1"/>
    </source>
</evidence>
<dbReference type="PANTHER" id="PTHR46910">
    <property type="entry name" value="TRANSCRIPTION FACTOR PDR1"/>
    <property type="match status" value="1"/>
</dbReference>
<dbReference type="GO" id="GO:0005634">
    <property type="term" value="C:nucleus"/>
    <property type="evidence" value="ECO:0007669"/>
    <property type="project" value="UniProtKB-SubCell"/>
</dbReference>
<dbReference type="GO" id="GO:0006351">
    <property type="term" value="P:DNA-templated transcription"/>
    <property type="evidence" value="ECO:0007669"/>
    <property type="project" value="InterPro"/>
</dbReference>
<dbReference type="CDD" id="cd12148">
    <property type="entry name" value="fungal_TF_MHR"/>
    <property type="match status" value="1"/>
</dbReference>
<dbReference type="Proteomes" id="UP001221757">
    <property type="component" value="Unassembled WGS sequence"/>
</dbReference>
<organism evidence="7 8">
    <name type="scientific">Mycena rosella</name>
    <name type="common">Pink bonnet</name>
    <name type="synonym">Agaricus rosellus</name>
    <dbReference type="NCBI Taxonomy" id="1033263"/>
    <lineage>
        <taxon>Eukaryota</taxon>
        <taxon>Fungi</taxon>
        <taxon>Dikarya</taxon>
        <taxon>Basidiomycota</taxon>
        <taxon>Agaricomycotina</taxon>
        <taxon>Agaricomycetes</taxon>
        <taxon>Agaricomycetidae</taxon>
        <taxon>Agaricales</taxon>
        <taxon>Marasmiineae</taxon>
        <taxon>Mycenaceae</taxon>
        <taxon>Mycena</taxon>
    </lineage>
</organism>
<feature type="non-terminal residue" evidence="7">
    <location>
        <position position="597"/>
    </location>
</feature>
<keyword evidence="8" id="KW-1185">Reference proteome</keyword>
<feature type="domain" description="Xylanolytic transcriptional activator regulatory" evidence="6">
    <location>
        <begin position="277"/>
        <end position="350"/>
    </location>
</feature>
<protein>
    <recommendedName>
        <fullName evidence="6">Xylanolytic transcriptional activator regulatory domain-containing protein</fullName>
    </recommendedName>
</protein>
<evidence type="ECO:0000256" key="1">
    <source>
        <dbReference type="ARBA" id="ARBA00004123"/>
    </source>
</evidence>
<dbReference type="GO" id="GO:0003700">
    <property type="term" value="F:DNA-binding transcription factor activity"/>
    <property type="evidence" value="ECO:0007669"/>
    <property type="project" value="InterPro"/>
</dbReference>
<feature type="region of interest" description="Disordered" evidence="5">
    <location>
        <begin position="55"/>
        <end position="84"/>
    </location>
</feature>
<sequence>VCAGFQLICGNSRPLQTAPEHITSILSGLKEYVSFDPSALHTVCATTEEALAMTATKPPHSIDTQPLISTEKSDDTDTDSDDGVLVSNISEPLRQLTRDVSSNRFYGKSSNLHFVKVVMEMKREANGDIEHQTQVHRPEFWNIFRSWEITSELFVPQLFPELELLKILLEIFFDQINSLIYVFHTPMVRSAVAAWLHLRDQKCGAVVLTACALGAKFSEDPRVFLEGTNSEHSAGWRWFRQVRPVLISFLVAPSLYDLQHICLSLLYLAGGSSPEECWTLVGLGVHMAYDVGAHRRIRSHRGDNIEPEMRTFWMLLCSDTIMSSLMGRPRGTAIEERVQDAIHPIKRKEQEAYQEIVAELDSALNHRVDSNLIRLNQSACPYVTYYILFPSLAICANAARSCGHVMQVQAMRAAAVFDSATVLLLNIFHWSSPATDQSVQKCLNVLRMYECRWQIAGRNAKLGTSLQECSEGHDQALTLPYSLKRTRWSEDSSPSTSEIVQDVFEEPCNIAGSKRTAAMTQEIEQLRVSEQEIERLLILRLYTEDLGRLPVYESFNFNSIFNSDAFSESAVGADQLAPLDVPISDSHWDDWSSYSTN</sequence>
<dbReference type="PANTHER" id="PTHR46910:SF3">
    <property type="entry name" value="HALOTOLERANCE PROTEIN 9-RELATED"/>
    <property type="match status" value="1"/>
</dbReference>
<dbReference type="EMBL" id="JARKIE010000200">
    <property type="protein sequence ID" value="KAJ7667399.1"/>
    <property type="molecule type" value="Genomic_DNA"/>
</dbReference>
<evidence type="ECO:0000259" key="6">
    <source>
        <dbReference type="SMART" id="SM00906"/>
    </source>
</evidence>
<comment type="subcellular location">
    <subcellularLocation>
        <location evidence="1">Nucleus</location>
    </subcellularLocation>
</comment>
<comment type="caution">
    <text evidence="7">The sequence shown here is derived from an EMBL/GenBank/DDBJ whole genome shotgun (WGS) entry which is preliminary data.</text>
</comment>
<reference evidence="7" key="1">
    <citation type="submission" date="2023-03" db="EMBL/GenBank/DDBJ databases">
        <title>Massive genome expansion in bonnet fungi (Mycena s.s.) driven by repeated elements and novel gene families across ecological guilds.</title>
        <authorList>
            <consortium name="Lawrence Berkeley National Laboratory"/>
            <person name="Harder C.B."/>
            <person name="Miyauchi S."/>
            <person name="Viragh M."/>
            <person name="Kuo A."/>
            <person name="Thoen E."/>
            <person name="Andreopoulos B."/>
            <person name="Lu D."/>
            <person name="Skrede I."/>
            <person name="Drula E."/>
            <person name="Henrissat B."/>
            <person name="Morin E."/>
            <person name="Kohler A."/>
            <person name="Barry K."/>
            <person name="LaButti K."/>
            <person name="Morin E."/>
            <person name="Salamov A."/>
            <person name="Lipzen A."/>
            <person name="Mereny Z."/>
            <person name="Hegedus B."/>
            <person name="Baldrian P."/>
            <person name="Stursova M."/>
            <person name="Weitz H."/>
            <person name="Taylor A."/>
            <person name="Grigoriev I.V."/>
            <person name="Nagy L.G."/>
            <person name="Martin F."/>
            <person name="Kauserud H."/>
        </authorList>
    </citation>
    <scope>NUCLEOTIDE SEQUENCE</scope>
    <source>
        <strain evidence="7">CBHHK067</strain>
    </source>
</reference>
<keyword evidence="3" id="KW-0238">DNA-binding</keyword>
<gene>
    <name evidence="7" type="ORF">B0H17DRAFT_1088487</name>
</gene>
<dbReference type="InterPro" id="IPR050987">
    <property type="entry name" value="AtrR-like"/>
</dbReference>
<accession>A0AAD7G921</accession>